<dbReference type="InterPro" id="IPR050816">
    <property type="entry name" value="Flavin-dep_Halogenase_NPB"/>
</dbReference>
<organism evidence="4 5">
    <name type="scientific">Streptomyces montanus</name>
    <dbReference type="NCBI Taxonomy" id="2580423"/>
    <lineage>
        <taxon>Bacteria</taxon>
        <taxon>Bacillati</taxon>
        <taxon>Actinomycetota</taxon>
        <taxon>Actinomycetes</taxon>
        <taxon>Kitasatosporales</taxon>
        <taxon>Streptomycetaceae</taxon>
        <taxon>Streptomyces</taxon>
    </lineage>
</organism>
<gene>
    <name evidence="4" type="ORF">FE633_25050</name>
</gene>
<dbReference type="PANTHER" id="PTHR43747">
    <property type="entry name" value="FAD-BINDING PROTEIN"/>
    <property type="match status" value="1"/>
</dbReference>
<dbReference type="EMBL" id="VBZC01000028">
    <property type="protein sequence ID" value="TLS43633.1"/>
    <property type="molecule type" value="Genomic_DNA"/>
</dbReference>
<evidence type="ECO:0000313" key="4">
    <source>
        <dbReference type="EMBL" id="TLS43633.1"/>
    </source>
</evidence>
<name>A0A5R9FS18_9ACTN</name>
<keyword evidence="1" id="KW-0560">Oxidoreductase</keyword>
<evidence type="ECO:0000313" key="5">
    <source>
        <dbReference type="Proteomes" id="UP000305906"/>
    </source>
</evidence>
<dbReference type="PANTHER" id="PTHR43747:SF5">
    <property type="entry name" value="FAD-BINDING DOMAIN-CONTAINING PROTEIN"/>
    <property type="match status" value="1"/>
</dbReference>
<evidence type="ECO:0000256" key="1">
    <source>
        <dbReference type="ARBA" id="ARBA00023002"/>
    </source>
</evidence>
<dbReference type="RefSeq" id="WP_138047439.1">
    <property type="nucleotide sequence ID" value="NZ_VBZC01000028.1"/>
</dbReference>
<reference evidence="4 5" key="1">
    <citation type="submission" date="2019-05" db="EMBL/GenBank/DDBJ databases">
        <title>Streptomyces sp. NEAU-C151, a novel actinomycete isolated from soil.</title>
        <authorList>
            <person name="Han L."/>
            <person name="Jiang H."/>
        </authorList>
    </citation>
    <scope>NUCLEOTIDE SEQUENCE [LARGE SCALE GENOMIC DNA]</scope>
    <source>
        <strain evidence="4 5">NEAU-C151</strain>
    </source>
</reference>
<dbReference type="SUPFAM" id="SSF51905">
    <property type="entry name" value="FAD/NAD(P)-binding domain"/>
    <property type="match status" value="1"/>
</dbReference>
<dbReference type="AlphaFoldDB" id="A0A5R9FS18"/>
<dbReference type="PRINTS" id="PR00420">
    <property type="entry name" value="RNGMNOXGNASE"/>
</dbReference>
<comment type="similarity">
    <text evidence="2">Belongs to the flavin-dependent halogenase family. Bacterial tryptophan halogenase subfamily.</text>
</comment>
<dbReference type="InterPro" id="IPR036188">
    <property type="entry name" value="FAD/NAD-bd_sf"/>
</dbReference>
<comment type="caution">
    <text evidence="4">The sequence shown here is derived from an EMBL/GenBank/DDBJ whole genome shotgun (WGS) entry which is preliminary data.</text>
</comment>
<accession>A0A5R9FS18</accession>
<evidence type="ECO:0000256" key="2">
    <source>
        <dbReference type="ARBA" id="ARBA00038396"/>
    </source>
</evidence>
<dbReference type="Pfam" id="PF01266">
    <property type="entry name" value="DAO"/>
    <property type="match status" value="1"/>
</dbReference>
<keyword evidence="5" id="KW-1185">Reference proteome</keyword>
<sequence>MDIVVVGAGPVGMTAALLLAREGHRVTVLDRDPGAPRGGAEEAWGASERPGVGQFRHPHLLLPAAFRTLVNELPEVVSELTALGGVPCNLLSGAWGLDAIGGRRPGDERFAMMAARRPVVEAALSTEAARTPGLTARRDTAVSALLTGHERVPGRPHVAGVLTRGGVAVHADLVVDAGGRNSPLGGMLRDLGAPGPVEERAETGFLAYTRYFRSTDGKLPQMPVWRVGHYDSLTTVAIEGDAGTWALSVGVSRRDRALRGLREPGAWHRAVALFPDVAHLAEDGEPISEIMAMSGMESRHRRFVIGGRPAATGVLSIGDAWATTNPLFGLGMSMGALHATALRDLLRTADPDEPEKLALRFDEFTRTSLAPIQQGLADWDRHRLAEIDAATRDVPVPYETDDRDWHFRRALDTAKLRDPELLRAFADIGSLLATAEETFTDPGLAEKVAELGRRAPRYSDPGPSRAELLTAVAGAAT</sequence>
<proteinExistence type="inferred from homology"/>
<dbReference type="Gene3D" id="3.50.50.60">
    <property type="entry name" value="FAD/NAD(P)-binding domain"/>
    <property type="match status" value="1"/>
</dbReference>
<protein>
    <submittedName>
        <fullName evidence="4">FAD-dependent oxidoreductase</fullName>
    </submittedName>
</protein>
<dbReference type="Proteomes" id="UP000305906">
    <property type="component" value="Unassembled WGS sequence"/>
</dbReference>
<feature type="domain" description="FAD dependent oxidoreductase" evidence="3">
    <location>
        <begin position="2"/>
        <end position="83"/>
    </location>
</feature>
<evidence type="ECO:0000259" key="3">
    <source>
        <dbReference type="Pfam" id="PF01266"/>
    </source>
</evidence>
<dbReference type="InterPro" id="IPR006076">
    <property type="entry name" value="FAD-dep_OxRdtase"/>
</dbReference>
<dbReference type="GO" id="GO:0016491">
    <property type="term" value="F:oxidoreductase activity"/>
    <property type="evidence" value="ECO:0007669"/>
    <property type="project" value="UniProtKB-KW"/>
</dbReference>